<accession>A0ABW5SE06</accession>
<gene>
    <name evidence="2" type="ORF">ACFSQ0_07765</name>
</gene>
<dbReference type="Proteomes" id="UP001597357">
    <property type="component" value="Unassembled WGS sequence"/>
</dbReference>
<feature type="transmembrane region" description="Helical" evidence="1">
    <location>
        <begin position="12"/>
        <end position="29"/>
    </location>
</feature>
<organism evidence="2 3">
    <name type="scientific">Mesonia sediminis</name>
    <dbReference type="NCBI Taxonomy" id="1703946"/>
    <lineage>
        <taxon>Bacteria</taxon>
        <taxon>Pseudomonadati</taxon>
        <taxon>Bacteroidota</taxon>
        <taxon>Flavobacteriia</taxon>
        <taxon>Flavobacteriales</taxon>
        <taxon>Flavobacteriaceae</taxon>
        <taxon>Mesonia</taxon>
    </lineage>
</organism>
<name>A0ABW5SE06_9FLAO</name>
<comment type="caution">
    <text evidence="2">The sequence shown here is derived from an EMBL/GenBank/DDBJ whole genome shotgun (WGS) entry which is preliminary data.</text>
</comment>
<dbReference type="EMBL" id="JBHULZ010000040">
    <property type="protein sequence ID" value="MFD2697885.1"/>
    <property type="molecule type" value="Genomic_DNA"/>
</dbReference>
<sequence length="111" mass="12738">MKTDANIDKGKNTAIISYITFVGGLIALFMNAEEKNQFASFHIRQAIGLHLLQISVFIIISGFNNLVFIFPFWILFFVLWFYAFLGAVQGRRVLIPLVGNYFQNWFKTIAP</sequence>
<keyword evidence="1" id="KW-0812">Transmembrane</keyword>
<proteinExistence type="predicted"/>
<evidence type="ECO:0000256" key="1">
    <source>
        <dbReference type="SAM" id="Phobius"/>
    </source>
</evidence>
<evidence type="ECO:0000313" key="2">
    <source>
        <dbReference type="EMBL" id="MFD2697885.1"/>
    </source>
</evidence>
<reference evidence="3" key="1">
    <citation type="journal article" date="2019" name="Int. J. Syst. Evol. Microbiol.">
        <title>The Global Catalogue of Microorganisms (GCM) 10K type strain sequencing project: providing services to taxonomists for standard genome sequencing and annotation.</title>
        <authorList>
            <consortium name="The Broad Institute Genomics Platform"/>
            <consortium name="The Broad Institute Genome Sequencing Center for Infectious Disease"/>
            <person name="Wu L."/>
            <person name="Ma J."/>
        </authorList>
    </citation>
    <scope>NUCLEOTIDE SEQUENCE [LARGE SCALE GENOMIC DNA]</scope>
    <source>
        <strain evidence="3">KCTC 42255</strain>
    </source>
</reference>
<feature type="transmembrane region" description="Helical" evidence="1">
    <location>
        <begin position="66"/>
        <end position="85"/>
    </location>
</feature>
<protein>
    <recommendedName>
        <fullName evidence="4">DUF4870 domain-containing protein</fullName>
    </recommendedName>
</protein>
<dbReference type="RefSeq" id="WP_379046543.1">
    <property type="nucleotide sequence ID" value="NZ_JBHULZ010000040.1"/>
</dbReference>
<feature type="transmembrane region" description="Helical" evidence="1">
    <location>
        <begin position="41"/>
        <end position="60"/>
    </location>
</feature>
<keyword evidence="3" id="KW-1185">Reference proteome</keyword>
<keyword evidence="1" id="KW-0472">Membrane</keyword>
<evidence type="ECO:0000313" key="3">
    <source>
        <dbReference type="Proteomes" id="UP001597357"/>
    </source>
</evidence>
<evidence type="ECO:0008006" key="4">
    <source>
        <dbReference type="Google" id="ProtNLM"/>
    </source>
</evidence>
<keyword evidence="1" id="KW-1133">Transmembrane helix</keyword>